<dbReference type="Proteomes" id="UP000461010">
    <property type="component" value="Unassembled WGS sequence"/>
</dbReference>
<evidence type="ECO:0000313" key="4">
    <source>
        <dbReference type="Proteomes" id="UP000472839"/>
    </source>
</evidence>
<accession>A0A6L4WPY9</accession>
<dbReference type="Pfam" id="PF04663">
    <property type="entry name" value="Phenol_monoox"/>
    <property type="match status" value="1"/>
</dbReference>
<dbReference type="Gene3D" id="3.10.20.560">
    <property type="entry name" value="Phenol hydroxylase"/>
    <property type="match status" value="1"/>
</dbReference>
<evidence type="ECO:0000313" key="1">
    <source>
        <dbReference type="EMBL" id="KAB7884584.1"/>
    </source>
</evidence>
<organism evidence="1 4">
    <name type="scientific">Poseidonibacter ostreae</name>
    <dbReference type="NCBI Taxonomy" id="2654171"/>
    <lineage>
        <taxon>Bacteria</taxon>
        <taxon>Pseudomonadati</taxon>
        <taxon>Campylobacterota</taxon>
        <taxon>Epsilonproteobacteria</taxon>
        <taxon>Campylobacterales</taxon>
        <taxon>Arcobacteraceae</taxon>
        <taxon>Poseidonibacter</taxon>
    </lineage>
</organism>
<gene>
    <name evidence="2" type="ORF">GBG18_13510</name>
    <name evidence="1" type="ORF">GBG19_15565</name>
</gene>
<evidence type="ECO:0000313" key="2">
    <source>
        <dbReference type="EMBL" id="KAB7888070.1"/>
    </source>
</evidence>
<dbReference type="AlphaFoldDB" id="A0A6L4WPY9"/>
<reference evidence="3 4" key="1">
    <citation type="submission" date="2019-10" db="EMBL/GenBank/DDBJ databases">
        <title>Poseidonibacter ostreae sp. nov., isolated from the gut of the Ostrea denselamellosa.</title>
        <authorList>
            <person name="Choi A."/>
        </authorList>
    </citation>
    <scope>NUCLEOTIDE SEQUENCE [LARGE SCALE GENOMIC DNA]</scope>
    <source>
        <strain evidence="1 4">SJOD-M-33</strain>
        <strain evidence="2 3">SJOD-M-5</strain>
    </source>
</reference>
<protein>
    <submittedName>
        <fullName evidence="1">Phenol hydroxylase</fullName>
    </submittedName>
</protein>
<sequence>MAIQSIGEYPIIMKDKVENFHGNQLVYLYWYGHRVVSSPRAFPLPPEMPFGAIVSDLIPITYKIEPDFKDLDFDKTEVIWEIDGKVVVPDFSKSLKENGVGHKSLVKFITPSLTGKVGA</sequence>
<dbReference type="InterPro" id="IPR043010">
    <property type="entry name" value="Phenol_hydroxylase_sf"/>
</dbReference>
<comment type="caution">
    <text evidence="1">The sequence shown here is derived from an EMBL/GenBank/DDBJ whole genome shotgun (WGS) entry which is preliminary data.</text>
</comment>
<dbReference type="Proteomes" id="UP000472839">
    <property type="component" value="Unassembled WGS sequence"/>
</dbReference>
<dbReference type="EMBL" id="WFKJ01000055">
    <property type="protein sequence ID" value="KAB7888070.1"/>
    <property type="molecule type" value="Genomic_DNA"/>
</dbReference>
<dbReference type="InterPro" id="IPR006756">
    <property type="entry name" value="Phenol_hydroxylase"/>
</dbReference>
<proteinExistence type="predicted"/>
<dbReference type="RefSeq" id="WP_152191882.1">
    <property type="nucleotide sequence ID" value="NZ_WFKI01000042.1"/>
</dbReference>
<evidence type="ECO:0000313" key="3">
    <source>
        <dbReference type="Proteomes" id="UP000461010"/>
    </source>
</evidence>
<name>A0A6L4WPY9_9BACT</name>
<dbReference type="EMBL" id="WFKK01000079">
    <property type="protein sequence ID" value="KAB7884584.1"/>
    <property type="molecule type" value="Genomic_DNA"/>
</dbReference>
<dbReference type="GO" id="GO:0018662">
    <property type="term" value="F:phenol 2-monooxygenase activity"/>
    <property type="evidence" value="ECO:0007669"/>
    <property type="project" value="InterPro"/>
</dbReference>
<keyword evidence="3" id="KW-1185">Reference proteome</keyword>